<evidence type="ECO:0000313" key="8">
    <source>
        <dbReference type="EMBL" id="MBM7278277.1"/>
    </source>
</evidence>
<dbReference type="InterPro" id="IPR002104">
    <property type="entry name" value="Integrase_catalytic"/>
</dbReference>
<dbReference type="InterPro" id="IPR004107">
    <property type="entry name" value="Integrase_SAM-like_N"/>
</dbReference>
<dbReference type="Pfam" id="PF14659">
    <property type="entry name" value="Phage_int_SAM_3"/>
    <property type="match status" value="1"/>
</dbReference>
<dbReference type="RefSeq" id="WP_204717969.1">
    <property type="nucleotide sequence ID" value="NZ_JAFFGU010000004.1"/>
</dbReference>
<evidence type="ECO:0000256" key="4">
    <source>
        <dbReference type="ARBA" id="ARBA00023172"/>
    </source>
</evidence>
<evidence type="ECO:0000256" key="2">
    <source>
        <dbReference type="ARBA" id="ARBA00022908"/>
    </source>
</evidence>
<dbReference type="Gene3D" id="1.10.150.130">
    <property type="match status" value="1"/>
</dbReference>
<dbReference type="InterPro" id="IPR058717">
    <property type="entry name" value="Phage_L5_Integrase_N"/>
</dbReference>
<organism evidence="8 9">
    <name type="scientific">Gordonia rubripertincta</name>
    <name type="common">Rhodococcus corallinus</name>
    <dbReference type="NCBI Taxonomy" id="36822"/>
    <lineage>
        <taxon>Bacteria</taxon>
        <taxon>Bacillati</taxon>
        <taxon>Actinomycetota</taxon>
        <taxon>Actinomycetes</taxon>
        <taxon>Mycobacteriales</taxon>
        <taxon>Gordoniaceae</taxon>
        <taxon>Gordonia</taxon>
    </lineage>
</organism>
<gene>
    <name evidence="8" type="ORF">JTZ10_10935</name>
</gene>
<comment type="caution">
    <text evidence="8">The sequence shown here is derived from an EMBL/GenBank/DDBJ whole genome shotgun (WGS) entry which is preliminary data.</text>
</comment>
<dbReference type="InterPro" id="IPR050090">
    <property type="entry name" value="Tyrosine_recombinase_XerCD"/>
</dbReference>
<evidence type="ECO:0000256" key="5">
    <source>
        <dbReference type="PROSITE-ProRule" id="PRU01248"/>
    </source>
</evidence>
<dbReference type="Pfam" id="PF26003">
    <property type="entry name" value="Integrase_N_phage"/>
    <property type="match status" value="1"/>
</dbReference>
<keyword evidence="3 5" id="KW-0238">DNA-binding</keyword>
<dbReference type="GO" id="GO:0003677">
    <property type="term" value="F:DNA binding"/>
    <property type="evidence" value="ECO:0007669"/>
    <property type="project" value="UniProtKB-UniRule"/>
</dbReference>
<dbReference type="Proteomes" id="UP001195196">
    <property type="component" value="Unassembled WGS sequence"/>
</dbReference>
<dbReference type="GO" id="GO:0006310">
    <property type="term" value="P:DNA recombination"/>
    <property type="evidence" value="ECO:0007669"/>
    <property type="project" value="UniProtKB-KW"/>
</dbReference>
<keyword evidence="4" id="KW-0233">DNA recombination</keyword>
<dbReference type="InterPro" id="IPR011010">
    <property type="entry name" value="DNA_brk_join_enz"/>
</dbReference>
<dbReference type="EMBL" id="JAFFGU010000004">
    <property type="protein sequence ID" value="MBM7278277.1"/>
    <property type="molecule type" value="Genomic_DNA"/>
</dbReference>
<name>A0AAW4G567_GORRU</name>
<dbReference type="CDD" id="cd01189">
    <property type="entry name" value="INT_ICEBs1_C_like"/>
    <property type="match status" value="1"/>
</dbReference>
<reference evidence="8" key="1">
    <citation type="submission" date="2021-02" db="EMBL/GenBank/DDBJ databases">
        <title>Taxonomy, biology and ecology of Rhodococcus bacteria occurring in California pistachio and other woody hosts as revealed by genome sequence analyses.</title>
        <authorList>
            <person name="Riely B."/>
            <person name="Gai Y."/>
        </authorList>
    </citation>
    <scope>NUCLEOTIDE SEQUENCE</scope>
    <source>
        <strain evidence="8">BP-295</strain>
    </source>
</reference>
<evidence type="ECO:0000256" key="3">
    <source>
        <dbReference type="ARBA" id="ARBA00023125"/>
    </source>
</evidence>
<dbReference type="PROSITE" id="PS51898">
    <property type="entry name" value="TYR_RECOMBINASE"/>
    <property type="match status" value="1"/>
</dbReference>
<protein>
    <submittedName>
        <fullName evidence="8">Site-specific integrase</fullName>
    </submittedName>
</protein>
<evidence type="ECO:0000259" key="7">
    <source>
        <dbReference type="PROSITE" id="PS51900"/>
    </source>
</evidence>
<sequence length="378" mass="42388">MAQRRTRRAFGGLRKLPSGRYQANYTGPDGALHKAPSTFETKLDAEAWLADRRREIDRNLWNPIDADRPAVPLFGDYADEWLETRTVRGRPLKTRTRDHYRELLNKHLVPEFGDSPLDAISPAMVRQWHAHLLPTKATMRAHAYSLMRTIMASAVSAEYIDANPCRVEGAGSAQRKSRTTPATVEELMTIVENMPERLRLMVQLAAWCALRYGELIELRRKDIDLVNGTVSITRAAIRRADGQYVVTTPKSEAGVRVVHMPPHLIPLATDHLADHVDRGRDALLFEAGNGGYLTPTSLYRWFYPARRAAGRDDLRFHDLRHTGAVLAALTGATLAELQQRLGHSTVSAAMKYQHAAKGRDKKIAEALSRLAIPDTPNE</sequence>
<evidence type="ECO:0000256" key="1">
    <source>
        <dbReference type="ARBA" id="ARBA00008857"/>
    </source>
</evidence>
<dbReference type="InterPro" id="IPR044068">
    <property type="entry name" value="CB"/>
</dbReference>
<dbReference type="SUPFAM" id="SSF56349">
    <property type="entry name" value="DNA breaking-rejoining enzymes"/>
    <property type="match status" value="1"/>
</dbReference>
<evidence type="ECO:0000313" key="9">
    <source>
        <dbReference type="Proteomes" id="UP001195196"/>
    </source>
</evidence>
<evidence type="ECO:0000259" key="6">
    <source>
        <dbReference type="PROSITE" id="PS51898"/>
    </source>
</evidence>
<dbReference type="Pfam" id="PF00589">
    <property type="entry name" value="Phage_integrase"/>
    <property type="match status" value="1"/>
</dbReference>
<dbReference type="GO" id="GO:0015074">
    <property type="term" value="P:DNA integration"/>
    <property type="evidence" value="ECO:0007669"/>
    <property type="project" value="UniProtKB-KW"/>
</dbReference>
<dbReference type="Gene3D" id="1.10.443.10">
    <property type="entry name" value="Intergrase catalytic core"/>
    <property type="match status" value="1"/>
</dbReference>
<proteinExistence type="inferred from homology"/>
<accession>A0AAW4G567</accession>
<comment type="similarity">
    <text evidence="1">Belongs to the 'phage' integrase family.</text>
</comment>
<feature type="domain" description="Tyr recombinase" evidence="6">
    <location>
        <begin position="174"/>
        <end position="365"/>
    </location>
</feature>
<dbReference type="PANTHER" id="PTHR30349">
    <property type="entry name" value="PHAGE INTEGRASE-RELATED"/>
    <property type="match status" value="1"/>
</dbReference>
<feature type="domain" description="Core-binding (CB)" evidence="7">
    <location>
        <begin position="72"/>
        <end position="155"/>
    </location>
</feature>
<dbReference type="AlphaFoldDB" id="A0AAW4G567"/>
<dbReference type="InterPro" id="IPR010998">
    <property type="entry name" value="Integrase_recombinase_N"/>
</dbReference>
<dbReference type="InterPro" id="IPR013762">
    <property type="entry name" value="Integrase-like_cat_sf"/>
</dbReference>
<keyword evidence="2" id="KW-0229">DNA integration</keyword>
<dbReference type="PANTHER" id="PTHR30349:SF64">
    <property type="entry name" value="PROPHAGE INTEGRASE INTD-RELATED"/>
    <property type="match status" value="1"/>
</dbReference>
<dbReference type="PROSITE" id="PS51900">
    <property type="entry name" value="CB"/>
    <property type="match status" value="1"/>
</dbReference>